<dbReference type="EMBL" id="KB096742">
    <property type="protein sequence ID" value="ESO01781.1"/>
    <property type="molecule type" value="Genomic_DNA"/>
</dbReference>
<keyword evidence="3" id="KW-1185">Reference proteome</keyword>
<dbReference type="EMBL" id="AMQM01000715">
    <property type="status" value="NOT_ANNOTATED_CDS"/>
    <property type="molecule type" value="Genomic_DNA"/>
</dbReference>
<dbReference type="KEGG" id="hro:HELRODRAFT_160943"/>
<evidence type="ECO:0000313" key="2">
    <source>
        <dbReference type="EnsemblMetazoa" id="HelroP160943"/>
    </source>
</evidence>
<reference evidence="1 3" key="2">
    <citation type="journal article" date="2013" name="Nature">
        <title>Insights into bilaterian evolution from three spiralian genomes.</title>
        <authorList>
            <person name="Simakov O."/>
            <person name="Marletaz F."/>
            <person name="Cho S.J."/>
            <person name="Edsinger-Gonzales E."/>
            <person name="Havlak P."/>
            <person name="Hellsten U."/>
            <person name="Kuo D.H."/>
            <person name="Larsson T."/>
            <person name="Lv J."/>
            <person name="Arendt D."/>
            <person name="Savage R."/>
            <person name="Osoegawa K."/>
            <person name="de Jong P."/>
            <person name="Grimwood J."/>
            <person name="Chapman J.A."/>
            <person name="Shapiro H."/>
            <person name="Aerts A."/>
            <person name="Otillar R.P."/>
            <person name="Terry A.Y."/>
            <person name="Boore J.L."/>
            <person name="Grigoriev I.V."/>
            <person name="Lindberg D.R."/>
            <person name="Seaver E.C."/>
            <person name="Weisblat D.A."/>
            <person name="Putnam N.H."/>
            <person name="Rokhsar D.S."/>
        </authorList>
    </citation>
    <scope>NUCLEOTIDE SEQUENCE</scope>
</reference>
<gene>
    <name evidence="2" type="primary">20198962</name>
    <name evidence="1" type="ORF">HELRODRAFT_160943</name>
</gene>
<sequence length="103" mass="11826">MLFKPSCYNLSIDELDFQTFRKEQTISRCAKQSLKRSLTIWINKTCLTGITQYGVRLICVSAAFHATKDLTVKIIECADEKGVTLYDVQCCRFEDQSDDLQMT</sequence>
<evidence type="ECO:0000313" key="1">
    <source>
        <dbReference type="EMBL" id="ESO01781.1"/>
    </source>
</evidence>
<reference evidence="2" key="3">
    <citation type="submission" date="2015-06" db="UniProtKB">
        <authorList>
            <consortium name="EnsemblMetazoa"/>
        </authorList>
    </citation>
    <scope>IDENTIFICATION</scope>
</reference>
<dbReference type="GeneID" id="20198962"/>
<dbReference type="EnsemblMetazoa" id="HelroT160943">
    <property type="protein sequence ID" value="HelroP160943"/>
    <property type="gene ID" value="HelroG160943"/>
</dbReference>
<accession>T1EQW2</accession>
<evidence type="ECO:0000313" key="3">
    <source>
        <dbReference type="Proteomes" id="UP000015101"/>
    </source>
</evidence>
<dbReference type="HOGENOM" id="CLU_2266613_0_0_1"/>
<dbReference type="AlphaFoldDB" id="T1EQW2"/>
<reference evidence="3" key="1">
    <citation type="submission" date="2012-12" db="EMBL/GenBank/DDBJ databases">
        <authorList>
            <person name="Hellsten U."/>
            <person name="Grimwood J."/>
            <person name="Chapman J.A."/>
            <person name="Shapiro H."/>
            <person name="Aerts A."/>
            <person name="Otillar R.P."/>
            <person name="Terry A.Y."/>
            <person name="Boore J.L."/>
            <person name="Simakov O."/>
            <person name="Marletaz F."/>
            <person name="Cho S.-J."/>
            <person name="Edsinger-Gonzales E."/>
            <person name="Havlak P."/>
            <person name="Kuo D.-H."/>
            <person name="Larsson T."/>
            <person name="Lv J."/>
            <person name="Arendt D."/>
            <person name="Savage R."/>
            <person name="Osoegawa K."/>
            <person name="de Jong P."/>
            <person name="Lindberg D.R."/>
            <person name="Seaver E.C."/>
            <person name="Weisblat D.A."/>
            <person name="Putnam N.H."/>
            <person name="Grigoriev I.V."/>
            <person name="Rokhsar D.S."/>
        </authorList>
    </citation>
    <scope>NUCLEOTIDE SEQUENCE</scope>
</reference>
<proteinExistence type="predicted"/>
<organism evidence="2 3">
    <name type="scientific">Helobdella robusta</name>
    <name type="common">Californian leech</name>
    <dbReference type="NCBI Taxonomy" id="6412"/>
    <lineage>
        <taxon>Eukaryota</taxon>
        <taxon>Metazoa</taxon>
        <taxon>Spiralia</taxon>
        <taxon>Lophotrochozoa</taxon>
        <taxon>Annelida</taxon>
        <taxon>Clitellata</taxon>
        <taxon>Hirudinea</taxon>
        <taxon>Rhynchobdellida</taxon>
        <taxon>Glossiphoniidae</taxon>
        <taxon>Helobdella</taxon>
    </lineage>
</organism>
<dbReference type="CTD" id="20198962"/>
<protein>
    <submittedName>
        <fullName evidence="1 2">Uncharacterized protein</fullName>
    </submittedName>
</protein>
<dbReference type="InParanoid" id="T1EQW2"/>
<dbReference type="RefSeq" id="XP_009019189.1">
    <property type="nucleotide sequence ID" value="XM_009020941.1"/>
</dbReference>
<name>T1EQW2_HELRO</name>
<dbReference type="Proteomes" id="UP000015101">
    <property type="component" value="Unassembled WGS sequence"/>
</dbReference>